<organism evidence="7">
    <name type="scientific">candidate division WOR-3 bacterium</name>
    <dbReference type="NCBI Taxonomy" id="2052148"/>
    <lineage>
        <taxon>Bacteria</taxon>
        <taxon>Bacteria division WOR-3</taxon>
    </lineage>
</organism>
<dbReference type="NCBIfam" id="TIGR00128">
    <property type="entry name" value="fabD"/>
    <property type="match status" value="1"/>
</dbReference>
<feature type="active site" evidence="5">
    <location>
        <position position="89"/>
    </location>
</feature>
<dbReference type="PIRSF" id="PIRSF000446">
    <property type="entry name" value="Mct"/>
    <property type="match status" value="1"/>
</dbReference>
<dbReference type="InterPro" id="IPR024925">
    <property type="entry name" value="Malonyl_CoA-ACP_transAc"/>
</dbReference>
<evidence type="ECO:0000313" key="7">
    <source>
        <dbReference type="EMBL" id="HGW91281.1"/>
    </source>
</evidence>
<gene>
    <name evidence="7" type="primary">fabD</name>
    <name evidence="7" type="ORF">ENV67_01915</name>
</gene>
<evidence type="ECO:0000256" key="3">
    <source>
        <dbReference type="ARBA" id="ARBA00048462"/>
    </source>
</evidence>
<dbReference type="Gene3D" id="3.40.366.10">
    <property type="entry name" value="Malonyl-Coenzyme A Acyl Carrier Protein, domain 2"/>
    <property type="match status" value="1"/>
</dbReference>
<dbReference type="AlphaFoldDB" id="A0A7C4Y4B1"/>
<comment type="similarity">
    <text evidence="4">Belongs to the fabD family.</text>
</comment>
<comment type="caution">
    <text evidence="7">The sequence shown here is derived from an EMBL/GenBank/DDBJ whole genome shotgun (WGS) entry which is preliminary data.</text>
</comment>
<feature type="domain" description="Malonyl-CoA:ACP transacylase (MAT)" evidence="6">
    <location>
        <begin position="6"/>
        <end position="295"/>
    </location>
</feature>
<feature type="active site" evidence="5">
    <location>
        <position position="197"/>
    </location>
</feature>
<dbReference type="GO" id="GO:0006633">
    <property type="term" value="P:fatty acid biosynthetic process"/>
    <property type="evidence" value="ECO:0007669"/>
    <property type="project" value="TreeGrafter"/>
</dbReference>
<dbReference type="InterPro" id="IPR001227">
    <property type="entry name" value="Ac_transferase_dom_sf"/>
</dbReference>
<dbReference type="PANTHER" id="PTHR42681">
    <property type="entry name" value="MALONYL-COA-ACYL CARRIER PROTEIN TRANSACYLASE, MITOCHONDRIAL"/>
    <property type="match status" value="1"/>
</dbReference>
<dbReference type="InterPro" id="IPR016036">
    <property type="entry name" value="Malonyl_transacylase_ACP-bd"/>
</dbReference>
<dbReference type="Pfam" id="PF00698">
    <property type="entry name" value="Acyl_transf_1"/>
    <property type="match status" value="1"/>
</dbReference>
<dbReference type="EC" id="2.3.1.39" evidence="4"/>
<dbReference type="Gene3D" id="3.30.70.250">
    <property type="entry name" value="Malonyl-CoA ACP transacylase, ACP-binding"/>
    <property type="match status" value="1"/>
</dbReference>
<comment type="catalytic activity">
    <reaction evidence="3 4">
        <text>holo-[ACP] + malonyl-CoA = malonyl-[ACP] + CoA</text>
        <dbReference type="Rhea" id="RHEA:41792"/>
        <dbReference type="Rhea" id="RHEA-COMP:9623"/>
        <dbReference type="Rhea" id="RHEA-COMP:9685"/>
        <dbReference type="ChEBI" id="CHEBI:57287"/>
        <dbReference type="ChEBI" id="CHEBI:57384"/>
        <dbReference type="ChEBI" id="CHEBI:64479"/>
        <dbReference type="ChEBI" id="CHEBI:78449"/>
        <dbReference type="EC" id="2.3.1.39"/>
    </reaction>
</comment>
<dbReference type="PANTHER" id="PTHR42681:SF1">
    <property type="entry name" value="MALONYL-COA-ACYL CARRIER PROTEIN TRANSACYLASE, MITOCHONDRIAL"/>
    <property type="match status" value="1"/>
</dbReference>
<evidence type="ECO:0000256" key="2">
    <source>
        <dbReference type="ARBA" id="ARBA00023315"/>
    </source>
</evidence>
<sequence length="308" mass="34418">MKTALVFPGQGSQKVGMCLDIYNDFEKSRNIIDEAVVKLGFDIKDIMFNGPEETLKESRNAQVALLIHSYAVFSIIKDYVKYDALAGHSLGEYSALLCGDVICYDDALHIVRFRGELMSSAGEKRKGKMLAVIGLKKDIVEDVVKSLKDKGIITIANYNSYEQFVLSGEPEMIDKASNLCKEKGGKCIPLKVSGAFHSPLMDDASVPFKKVLTKIEFNTPKCDIYFNVTGDKLKNTDKIREALGEQITSPVRWDLIVENMIRDGIRRFIEIGSGNVVSKLIKSMNNDVETLNIGNSEEVRRFIDEAKR</sequence>
<reference evidence="7" key="1">
    <citation type="journal article" date="2020" name="mSystems">
        <title>Genome- and Community-Level Interaction Insights into Carbon Utilization and Element Cycling Functions of Hydrothermarchaeota in Hydrothermal Sediment.</title>
        <authorList>
            <person name="Zhou Z."/>
            <person name="Liu Y."/>
            <person name="Xu W."/>
            <person name="Pan J."/>
            <person name="Luo Z.H."/>
            <person name="Li M."/>
        </authorList>
    </citation>
    <scope>NUCLEOTIDE SEQUENCE [LARGE SCALE GENOMIC DNA]</scope>
    <source>
        <strain evidence="7">SpSt-780</strain>
    </source>
</reference>
<proteinExistence type="inferred from homology"/>
<dbReference type="InterPro" id="IPR050858">
    <property type="entry name" value="Mal-CoA-ACP_Trans/PKS_FabD"/>
</dbReference>
<dbReference type="InterPro" id="IPR004410">
    <property type="entry name" value="Malonyl_CoA-ACP_transAc_FabD"/>
</dbReference>
<protein>
    <recommendedName>
        <fullName evidence="4">Malonyl CoA-acyl carrier protein transacylase</fullName>
        <ecNumber evidence="4">2.3.1.39</ecNumber>
    </recommendedName>
</protein>
<evidence type="ECO:0000256" key="1">
    <source>
        <dbReference type="ARBA" id="ARBA00022679"/>
    </source>
</evidence>
<evidence type="ECO:0000256" key="4">
    <source>
        <dbReference type="PIRNR" id="PIRNR000446"/>
    </source>
</evidence>
<dbReference type="GO" id="GO:0004314">
    <property type="term" value="F:[acyl-carrier-protein] S-malonyltransferase activity"/>
    <property type="evidence" value="ECO:0007669"/>
    <property type="project" value="UniProtKB-EC"/>
</dbReference>
<dbReference type="SUPFAM" id="SSF52151">
    <property type="entry name" value="FabD/lysophospholipase-like"/>
    <property type="match status" value="1"/>
</dbReference>
<keyword evidence="1 4" id="KW-0808">Transferase</keyword>
<dbReference type="SUPFAM" id="SSF55048">
    <property type="entry name" value="Probable ACP-binding domain of malonyl-CoA ACP transacylase"/>
    <property type="match status" value="1"/>
</dbReference>
<name>A0A7C4Y4B1_UNCW3</name>
<dbReference type="InterPro" id="IPR016035">
    <property type="entry name" value="Acyl_Trfase/lysoPLipase"/>
</dbReference>
<accession>A0A7C4Y4B1</accession>
<dbReference type="EMBL" id="DTHG01000024">
    <property type="protein sequence ID" value="HGW91281.1"/>
    <property type="molecule type" value="Genomic_DNA"/>
</dbReference>
<dbReference type="SMART" id="SM00827">
    <property type="entry name" value="PKS_AT"/>
    <property type="match status" value="1"/>
</dbReference>
<evidence type="ECO:0000259" key="6">
    <source>
        <dbReference type="SMART" id="SM00827"/>
    </source>
</evidence>
<dbReference type="GO" id="GO:0005829">
    <property type="term" value="C:cytosol"/>
    <property type="evidence" value="ECO:0007669"/>
    <property type="project" value="TreeGrafter"/>
</dbReference>
<evidence type="ECO:0000256" key="5">
    <source>
        <dbReference type="PIRSR" id="PIRSR000446-1"/>
    </source>
</evidence>
<dbReference type="InterPro" id="IPR014043">
    <property type="entry name" value="Acyl_transferase_dom"/>
</dbReference>
<dbReference type="FunFam" id="3.30.70.250:FF:000001">
    <property type="entry name" value="Malonyl CoA-acyl carrier protein transacylase"/>
    <property type="match status" value="1"/>
</dbReference>
<keyword evidence="2 4" id="KW-0012">Acyltransferase</keyword>